<reference evidence="7" key="1">
    <citation type="journal article" date="2012" name="PLoS Genet.">
        <title>Comparative analysis of the genomes of two field isolates of the rice blast fungus Magnaporthe oryzae.</title>
        <authorList>
            <person name="Xue M."/>
            <person name="Yang J."/>
            <person name="Li Z."/>
            <person name="Hu S."/>
            <person name="Yao N."/>
            <person name="Dean R.A."/>
            <person name="Zhao W."/>
            <person name="Shen M."/>
            <person name="Zhang H."/>
            <person name="Li C."/>
            <person name="Liu L."/>
            <person name="Cao L."/>
            <person name="Xu X."/>
            <person name="Xing Y."/>
            <person name="Hsiang T."/>
            <person name="Zhang Z."/>
            <person name="Xu J.R."/>
            <person name="Peng Y.L."/>
        </authorList>
    </citation>
    <scope>NUCLEOTIDE SEQUENCE</scope>
    <source>
        <strain evidence="7">Y34</strain>
    </source>
</reference>
<organism evidence="7">
    <name type="scientific">Pyricularia oryzae (strain Y34)</name>
    <name type="common">Rice blast fungus</name>
    <name type="synonym">Magnaporthe oryzae</name>
    <dbReference type="NCBI Taxonomy" id="1143189"/>
    <lineage>
        <taxon>Eukaryota</taxon>
        <taxon>Fungi</taxon>
        <taxon>Dikarya</taxon>
        <taxon>Ascomycota</taxon>
        <taxon>Pezizomycotina</taxon>
        <taxon>Sordariomycetes</taxon>
        <taxon>Sordariomycetidae</taxon>
        <taxon>Magnaporthales</taxon>
        <taxon>Pyriculariaceae</taxon>
        <taxon>Pyricularia</taxon>
    </lineage>
</organism>
<evidence type="ECO:0000313" key="7">
    <source>
        <dbReference type="EMBL" id="ELQ42750.1"/>
    </source>
</evidence>
<evidence type="ECO:0000256" key="2">
    <source>
        <dbReference type="ARBA" id="ARBA00007797"/>
    </source>
</evidence>
<dbReference type="EMBL" id="JH793704">
    <property type="protein sequence ID" value="ELQ42750.1"/>
    <property type="molecule type" value="Genomic_DNA"/>
</dbReference>
<dbReference type="PANTHER" id="PTHR12455:SF0">
    <property type="entry name" value="NUCLEOLAR COMPLEX PROTEIN 4 HOMOLOG"/>
    <property type="match status" value="1"/>
</dbReference>
<dbReference type="SUPFAM" id="SSF48371">
    <property type="entry name" value="ARM repeat"/>
    <property type="match status" value="1"/>
</dbReference>
<evidence type="ECO:0000256" key="1">
    <source>
        <dbReference type="ARBA" id="ARBA00004232"/>
    </source>
</evidence>
<keyword evidence="4" id="KW-0472">Membrane</keyword>
<dbReference type="InterPro" id="IPR005612">
    <property type="entry name" value="CCAAT-binding_factor"/>
</dbReference>
<dbReference type="InterPro" id="IPR016024">
    <property type="entry name" value="ARM-type_fold"/>
</dbReference>
<evidence type="ECO:0000256" key="3">
    <source>
        <dbReference type="ARBA" id="ARBA00022692"/>
    </source>
</evidence>
<dbReference type="GO" id="GO:0031965">
    <property type="term" value="C:nuclear membrane"/>
    <property type="evidence" value="ECO:0007669"/>
    <property type="project" value="UniProtKB-SubCell"/>
</dbReference>
<feature type="region of interest" description="Disordered" evidence="5">
    <location>
        <begin position="1"/>
        <end position="37"/>
    </location>
</feature>
<keyword evidence="3" id="KW-0812">Transmembrane</keyword>
<name>A0AA97P684_PYRO3</name>
<feature type="domain" description="CCAAT-binding factor" evidence="6">
    <location>
        <begin position="315"/>
        <end position="472"/>
    </location>
</feature>
<gene>
    <name evidence="7" type="ORF">OOU_Y34scaffold00194g63</name>
</gene>
<comment type="subcellular location">
    <subcellularLocation>
        <location evidence="1">Nucleus membrane</location>
        <topology evidence="1">Multi-pass membrane protein</topology>
    </subcellularLocation>
</comment>
<dbReference type="PANTHER" id="PTHR12455">
    <property type="entry name" value="NUCLEOLAR COMPLEX PROTEIN 4"/>
    <property type="match status" value="1"/>
</dbReference>
<proteinExistence type="inferred from homology"/>
<dbReference type="Pfam" id="PF03914">
    <property type="entry name" value="CBF"/>
    <property type="match status" value="1"/>
</dbReference>
<dbReference type="GO" id="GO:0030692">
    <property type="term" value="C:Noc4p-Nop14p complex"/>
    <property type="evidence" value="ECO:0007669"/>
    <property type="project" value="TreeGrafter"/>
</dbReference>
<evidence type="ECO:0000259" key="6">
    <source>
        <dbReference type="Pfam" id="PF03914"/>
    </source>
</evidence>
<keyword evidence="4" id="KW-1133">Transmembrane helix</keyword>
<feature type="compositionally biased region" description="Basic and acidic residues" evidence="5">
    <location>
        <begin position="15"/>
        <end position="29"/>
    </location>
</feature>
<dbReference type="GO" id="GO:0042254">
    <property type="term" value="P:ribosome biogenesis"/>
    <property type="evidence" value="ECO:0007669"/>
    <property type="project" value="InterPro"/>
</dbReference>
<comment type="similarity">
    <text evidence="2">Belongs to the CBF/MAK21 family.</text>
</comment>
<dbReference type="InterPro" id="IPR027193">
    <property type="entry name" value="Noc4"/>
</dbReference>
<accession>A0AA97P684</accession>
<dbReference type="GO" id="GO:0032040">
    <property type="term" value="C:small-subunit processome"/>
    <property type="evidence" value="ECO:0007669"/>
    <property type="project" value="TreeGrafter"/>
</dbReference>
<dbReference type="Proteomes" id="UP000011086">
    <property type="component" value="Unassembled WGS sequence"/>
</dbReference>
<sequence length="654" mass="73532">MGKPTAPAASKRKRSEAVDGPKKRARSESSDESGEDQQAQILLLEESILESKKNYNNIVTLISLAQKEDDEDAVVAAVSTCRVFLRLLSQGALRRKGSEKDAVVANWLRERLGDYKDVLQRLLQQEDLGSTALTLAMRLLKAEASATNKDSEEYTFPRTFLAQIVAGIISPGRSAEELRNEFLEKYVNENADVRFYTFRAVSEFLGSQATPLSTECFDGAFHLLSHIEGASQSNKDLDTFYLDPPKKTSHAVLSAAQHKKHAQEAWSKLLGTGLDKEQKKQVLSIISRVIAPWYSKPEMLMDFLTDSFNEGGSVSLLALSGVFYLIQERNLDYPAFYPKLYSLLNADMMHSKHRSRFFRLLDTFLNSSHLPAQLVASFIKRLARLCLNAPPSAIVAVIPWFYNLFKKHPLCTFMMHREPRTEEERKALEEGGLDDPFLPDEMDPMETGAIDSCLWEIVQLQSHYHPNVATIAKIISEQFTKQFYNLEDFLDHSYGSLLDGEITKEIKKAPVVEFQIPKRILLPQDPDSEQPNSLLVSRLYPKHSADPPDVRQSRTAPAGEYEAQKNLWDNDGFSWIIQIVFPNQAAQLAALTGFFCTRLTGRVRKPETKFTGIRSGLASLHRQFGEPIFSVPLRLFPIPGAEVVVGVRSSGESL</sequence>
<dbReference type="AlphaFoldDB" id="A0AA97P684"/>
<evidence type="ECO:0000256" key="5">
    <source>
        <dbReference type="SAM" id="MobiDB-lite"/>
    </source>
</evidence>
<protein>
    <submittedName>
        <fullName evidence="7">Nucleolar complex protein 4</fullName>
    </submittedName>
</protein>
<evidence type="ECO:0000256" key="4">
    <source>
        <dbReference type="ARBA" id="ARBA00022989"/>
    </source>
</evidence>